<gene>
    <name evidence="3" type="ORF">ANANG_G00145090</name>
</gene>
<proteinExistence type="predicted"/>
<evidence type="ECO:0000256" key="1">
    <source>
        <dbReference type="SAM" id="Coils"/>
    </source>
</evidence>
<feature type="region of interest" description="Disordered" evidence="2">
    <location>
        <begin position="107"/>
        <end position="156"/>
    </location>
</feature>
<dbReference type="GO" id="GO:0061617">
    <property type="term" value="C:MICOS complex"/>
    <property type="evidence" value="ECO:0007669"/>
    <property type="project" value="TreeGrafter"/>
</dbReference>
<feature type="compositionally biased region" description="Gly residues" evidence="2">
    <location>
        <begin position="138"/>
        <end position="147"/>
    </location>
</feature>
<dbReference type="InterPro" id="IPR052632">
    <property type="entry name" value="MICOS_subunit_Mic19"/>
</dbReference>
<comment type="caution">
    <text evidence="3">The sequence shown here is derived from an EMBL/GenBank/DDBJ whole genome shotgun (WGS) entry which is preliminary data.</text>
</comment>
<dbReference type="GO" id="GO:0007007">
    <property type="term" value="P:inner mitochondrial membrane organization"/>
    <property type="evidence" value="ECO:0007669"/>
    <property type="project" value="TreeGrafter"/>
</dbReference>
<dbReference type="EMBL" id="JAFIRN010000007">
    <property type="protein sequence ID" value="KAG5845999.1"/>
    <property type="molecule type" value="Genomic_DNA"/>
</dbReference>
<reference evidence="3" key="1">
    <citation type="submission" date="2021-01" db="EMBL/GenBank/DDBJ databases">
        <title>A chromosome-scale assembly of European eel, Anguilla anguilla.</title>
        <authorList>
            <person name="Henkel C."/>
            <person name="Jong-Raadsen S.A."/>
            <person name="Dufour S."/>
            <person name="Weltzien F.-A."/>
            <person name="Palstra A.P."/>
            <person name="Pelster B."/>
            <person name="Spaink H.P."/>
            <person name="Van Den Thillart G.E."/>
            <person name="Jansen H."/>
            <person name="Zahm M."/>
            <person name="Klopp C."/>
            <person name="Cedric C."/>
            <person name="Louis A."/>
            <person name="Berthelot C."/>
            <person name="Parey E."/>
            <person name="Roest Crollius H."/>
            <person name="Montfort J."/>
            <person name="Robinson-Rechavi M."/>
            <person name="Bucao C."/>
            <person name="Bouchez O."/>
            <person name="Gislard M."/>
            <person name="Lluch J."/>
            <person name="Milhes M."/>
            <person name="Lampietro C."/>
            <person name="Lopez Roques C."/>
            <person name="Donnadieu C."/>
            <person name="Braasch I."/>
            <person name="Desvignes T."/>
            <person name="Postlethwait J."/>
            <person name="Bobe J."/>
            <person name="Guiguen Y."/>
            <person name="Dirks R."/>
        </authorList>
    </citation>
    <scope>NUCLEOTIDE SEQUENCE</scope>
    <source>
        <strain evidence="3">Tag_6206</strain>
        <tissue evidence="3">Liver</tissue>
    </source>
</reference>
<dbReference type="AlphaFoldDB" id="A0A9D3RWA9"/>
<keyword evidence="4" id="KW-1185">Reference proteome</keyword>
<name>A0A9D3RWA9_ANGAN</name>
<accession>A0A9D3RWA9</accession>
<dbReference type="PANTHER" id="PTHR21588">
    <property type="entry name" value="COILED-COIL-HELIX-COILED-COIL-HELIX DOMAIN CONTAINING 6"/>
    <property type="match status" value="1"/>
</dbReference>
<organism evidence="3 4">
    <name type="scientific">Anguilla anguilla</name>
    <name type="common">European freshwater eel</name>
    <name type="synonym">Muraena anguilla</name>
    <dbReference type="NCBI Taxonomy" id="7936"/>
    <lineage>
        <taxon>Eukaryota</taxon>
        <taxon>Metazoa</taxon>
        <taxon>Chordata</taxon>
        <taxon>Craniata</taxon>
        <taxon>Vertebrata</taxon>
        <taxon>Euteleostomi</taxon>
        <taxon>Actinopterygii</taxon>
        <taxon>Neopterygii</taxon>
        <taxon>Teleostei</taxon>
        <taxon>Anguilliformes</taxon>
        <taxon>Anguillidae</taxon>
        <taxon>Anguilla</taxon>
    </lineage>
</organism>
<evidence type="ECO:0000256" key="2">
    <source>
        <dbReference type="SAM" id="MobiDB-lite"/>
    </source>
</evidence>
<keyword evidence="1" id="KW-0175">Coiled coil</keyword>
<dbReference type="PANTHER" id="PTHR21588:SF23">
    <property type="entry name" value="MICOS COMPLEX SUBUNIT MIC19 ISOFORM X1"/>
    <property type="match status" value="1"/>
</dbReference>
<evidence type="ECO:0000313" key="4">
    <source>
        <dbReference type="Proteomes" id="UP001044222"/>
    </source>
</evidence>
<sequence>MGGSNSTRRVSFESDENDNVTIVKGIRLSENVINLDIFAPPPLPPVNEEELRRKIAEELQRELDQERSNREQSSGSWSRCYRVKPLRASDFPRWRSRRFSHCRNSPSVEHLHGDVVSGNHLRRKEAGRGPPSPSRAADGGGGRGAGGQAVRLLSPRPSPPAAASVCVWLPQLRTDVALGAPPPWIRRTALL</sequence>
<feature type="coiled-coil region" evidence="1">
    <location>
        <begin position="46"/>
        <end position="76"/>
    </location>
</feature>
<dbReference type="Proteomes" id="UP001044222">
    <property type="component" value="Chromosome 7"/>
</dbReference>
<evidence type="ECO:0000313" key="3">
    <source>
        <dbReference type="EMBL" id="KAG5845999.1"/>
    </source>
</evidence>
<protein>
    <submittedName>
        <fullName evidence="3">Uncharacterized protein</fullName>
    </submittedName>
</protein>